<feature type="non-terminal residue" evidence="2">
    <location>
        <position position="1"/>
    </location>
</feature>
<proteinExistence type="predicted"/>
<evidence type="ECO:0000259" key="1">
    <source>
        <dbReference type="Pfam" id="PF07992"/>
    </source>
</evidence>
<dbReference type="Pfam" id="PF07992">
    <property type="entry name" value="Pyr_redox_2"/>
    <property type="match status" value="1"/>
</dbReference>
<name>X1UBY2_9ZZZZ</name>
<accession>X1UBY2</accession>
<dbReference type="PANTHER" id="PTHR42783">
    <property type="entry name" value="GLUTAMATE SYNTHASE [NADPH] SMALL CHAIN"/>
    <property type="match status" value="1"/>
</dbReference>
<reference evidence="2" key="1">
    <citation type="journal article" date="2014" name="Front. Microbiol.">
        <title>High frequency of phylogenetically diverse reductive dehalogenase-homologous genes in deep subseafloor sedimentary metagenomes.</title>
        <authorList>
            <person name="Kawai M."/>
            <person name="Futagami T."/>
            <person name="Toyoda A."/>
            <person name="Takaki Y."/>
            <person name="Nishi S."/>
            <person name="Hori S."/>
            <person name="Arai W."/>
            <person name="Tsubouchi T."/>
            <person name="Morono Y."/>
            <person name="Uchiyama I."/>
            <person name="Ito T."/>
            <person name="Fujiyama A."/>
            <person name="Inagaki F."/>
            <person name="Takami H."/>
        </authorList>
    </citation>
    <scope>NUCLEOTIDE SEQUENCE</scope>
    <source>
        <strain evidence="2">Expedition CK06-06</strain>
    </source>
</reference>
<organism evidence="2">
    <name type="scientific">marine sediment metagenome</name>
    <dbReference type="NCBI Taxonomy" id="412755"/>
    <lineage>
        <taxon>unclassified sequences</taxon>
        <taxon>metagenomes</taxon>
        <taxon>ecological metagenomes</taxon>
    </lineage>
</organism>
<sequence>EPGGYMRVGIPDTELPRKILEHEIDNVRQLGVEIKLNARVDSLEPLLQQGYQAILVAIGAHQGVRRGALVAAVAGRPEVLKQFGLEVKSIRGNSALVIDAESLVTSREGVFAAGDVTLGPTSVIHAIASGKKAADSIDNYLGSNGQWKAEEIKAREPLSRDTFIERLEVKRRPKTPFVSLEEAKKLGEEEIGLTEEMAIAEGKRCWRCDLEE</sequence>
<evidence type="ECO:0000313" key="2">
    <source>
        <dbReference type="EMBL" id="GAJ01092.1"/>
    </source>
</evidence>
<dbReference type="PANTHER" id="PTHR42783:SF3">
    <property type="entry name" value="GLUTAMATE SYNTHASE [NADPH] SMALL CHAIN-RELATED"/>
    <property type="match status" value="1"/>
</dbReference>
<dbReference type="InterPro" id="IPR023753">
    <property type="entry name" value="FAD/NAD-binding_dom"/>
</dbReference>
<dbReference type="InterPro" id="IPR036188">
    <property type="entry name" value="FAD/NAD-bd_sf"/>
</dbReference>
<comment type="caution">
    <text evidence="2">The sequence shown here is derived from an EMBL/GenBank/DDBJ whole genome shotgun (WGS) entry which is preliminary data.</text>
</comment>
<dbReference type="AlphaFoldDB" id="X1UBY2"/>
<gene>
    <name evidence="2" type="ORF">S12H4_29954</name>
</gene>
<dbReference type="SUPFAM" id="SSF51905">
    <property type="entry name" value="FAD/NAD(P)-binding domain"/>
    <property type="match status" value="1"/>
</dbReference>
<dbReference type="Gene3D" id="3.50.50.60">
    <property type="entry name" value="FAD/NAD(P)-binding domain"/>
    <property type="match status" value="1"/>
</dbReference>
<dbReference type="EMBL" id="BARW01017322">
    <property type="protein sequence ID" value="GAJ01092.1"/>
    <property type="molecule type" value="Genomic_DNA"/>
</dbReference>
<feature type="domain" description="FAD/NAD(P)-binding" evidence="1">
    <location>
        <begin position="15"/>
        <end position="130"/>
    </location>
</feature>
<dbReference type="GO" id="GO:0016491">
    <property type="term" value="F:oxidoreductase activity"/>
    <property type="evidence" value="ECO:0007669"/>
    <property type="project" value="InterPro"/>
</dbReference>
<protein>
    <recommendedName>
        <fullName evidence="1">FAD/NAD(P)-binding domain-containing protein</fullName>
    </recommendedName>
</protein>